<evidence type="ECO:0000313" key="2">
    <source>
        <dbReference type="Proteomes" id="UP000773462"/>
    </source>
</evidence>
<evidence type="ECO:0000313" key="1">
    <source>
        <dbReference type="EMBL" id="MBP2114942.1"/>
    </source>
</evidence>
<reference evidence="1 2" key="1">
    <citation type="submission" date="2021-03" db="EMBL/GenBank/DDBJ databases">
        <title>Genomic Encyclopedia of Type Strains, Phase IV (KMG-IV): sequencing the most valuable type-strain genomes for metagenomic binning, comparative biology and taxonomic classification.</title>
        <authorList>
            <person name="Goeker M."/>
        </authorList>
    </citation>
    <scope>NUCLEOTIDE SEQUENCE [LARGE SCALE GENOMIC DNA]</scope>
    <source>
        <strain evidence="1 2">DSM 101953</strain>
    </source>
</reference>
<comment type="caution">
    <text evidence="1">The sequence shown here is derived from an EMBL/GenBank/DDBJ whole genome shotgun (WGS) entry which is preliminary data.</text>
</comment>
<organism evidence="1 2">
    <name type="scientific">Paenibacillus silagei</name>
    <dbReference type="NCBI Taxonomy" id="1670801"/>
    <lineage>
        <taxon>Bacteria</taxon>
        <taxon>Bacillati</taxon>
        <taxon>Bacillota</taxon>
        <taxon>Bacilli</taxon>
        <taxon>Bacillales</taxon>
        <taxon>Paenibacillaceae</taxon>
        <taxon>Paenibacillus</taxon>
    </lineage>
</organism>
<dbReference type="Proteomes" id="UP000773462">
    <property type="component" value="Unassembled WGS sequence"/>
</dbReference>
<dbReference type="EMBL" id="JAGGLV010000021">
    <property type="protein sequence ID" value="MBP2114942.1"/>
    <property type="molecule type" value="Genomic_DNA"/>
</dbReference>
<accession>A0ABS4P095</accession>
<name>A0ABS4P095_9BACL</name>
<sequence>MEKYNDLDIAAMIDTLDELQNSQLLSEALEIQKTLIEIREGIVPFLKLSKKDSSFIHYFSAFFIPACDKEFLVMMKQELFAVIDKMDLTEYVDLLIAESLIKEQVFIKELSNKLLEKQKHVQYFYEYSNMNKYVLADYLDKLSSLLKI</sequence>
<proteinExistence type="predicted"/>
<keyword evidence="2" id="KW-1185">Reference proteome</keyword>
<evidence type="ECO:0008006" key="3">
    <source>
        <dbReference type="Google" id="ProtNLM"/>
    </source>
</evidence>
<gene>
    <name evidence="1" type="ORF">J2Z70_005126</name>
</gene>
<dbReference type="RefSeq" id="WP_209877752.1">
    <property type="nucleotide sequence ID" value="NZ_JAGGLV010000021.1"/>
</dbReference>
<protein>
    <recommendedName>
        <fullName evidence="3">Immunity protein 30 domain-containing protein</fullName>
    </recommendedName>
</protein>